<organism evidence="1 2">
    <name type="scientific">Paraburkholderia elongata</name>
    <dbReference type="NCBI Taxonomy" id="2675747"/>
    <lineage>
        <taxon>Bacteria</taxon>
        <taxon>Pseudomonadati</taxon>
        <taxon>Pseudomonadota</taxon>
        <taxon>Betaproteobacteria</taxon>
        <taxon>Burkholderiales</taxon>
        <taxon>Burkholderiaceae</taxon>
        <taxon>Paraburkholderia</taxon>
    </lineage>
</organism>
<accession>A0A972SLD4</accession>
<dbReference type="RefSeq" id="WP_172172165.1">
    <property type="nucleotide sequence ID" value="NZ_WOEZ01000185.1"/>
</dbReference>
<dbReference type="Proteomes" id="UP000655523">
    <property type="component" value="Unassembled WGS sequence"/>
</dbReference>
<name>A0A972SLD4_9BURK</name>
<dbReference type="Pfam" id="PF10934">
    <property type="entry name" value="Sheath_initiator"/>
    <property type="match status" value="1"/>
</dbReference>
<gene>
    <name evidence="1" type="ORF">GNZ13_32285</name>
</gene>
<dbReference type="InterPro" id="IPR020288">
    <property type="entry name" value="Sheath_initiator"/>
</dbReference>
<dbReference type="AlphaFoldDB" id="A0A972SLD4"/>
<evidence type="ECO:0000313" key="1">
    <source>
        <dbReference type="EMBL" id="NPT59114.1"/>
    </source>
</evidence>
<keyword evidence="2" id="KW-1185">Reference proteome</keyword>
<evidence type="ECO:0000313" key="2">
    <source>
        <dbReference type="Proteomes" id="UP000655523"/>
    </source>
</evidence>
<sequence length="116" mass="12391">MNTLFLDPVLWDLTIDSSGNIAMASEPYSLAQDAASACRTFLGEVYYNTVIGVPYWQDILGQFPALSLVKADLVNAALTVPDVDSAQVFITGVVNRQLQGQVQVTDSSGNTTAASF</sequence>
<comment type="caution">
    <text evidence="1">The sequence shown here is derived from an EMBL/GenBank/DDBJ whole genome shotgun (WGS) entry which is preliminary data.</text>
</comment>
<dbReference type="EMBL" id="WOEZ01000185">
    <property type="protein sequence ID" value="NPT59114.1"/>
    <property type="molecule type" value="Genomic_DNA"/>
</dbReference>
<protein>
    <submittedName>
        <fullName evidence="1">Uncharacterized protein</fullName>
    </submittedName>
</protein>
<proteinExistence type="predicted"/>
<reference evidence="1 2" key="1">
    <citation type="submission" date="2019-11" db="EMBL/GenBank/DDBJ databases">
        <title>Metabolism of dissolved organic matter in forest soils.</title>
        <authorList>
            <person name="Cyle K.T."/>
            <person name="Wilhelm R.C."/>
            <person name="Martinez C.E."/>
        </authorList>
    </citation>
    <scope>NUCLEOTIDE SEQUENCE [LARGE SCALE GENOMIC DNA]</scope>
    <source>
        <strain evidence="1 2">5N</strain>
    </source>
</reference>